<evidence type="ECO:0000256" key="2">
    <source>
        <dbReference type="ARBA" id="ARBA00010701"/>
    </source>
</evidence>
<feature type="non-terminal residue" evidence="6">
    <location>
        <position position="185"/>
    </location>
</feature>
<protein>
    <recommendedName>
        <fullName evidence="5">Lipase domain-containing protein</fullName>
    </recommendedName>
</protein>
<dbReference type="SUPFAM" id="SSF53474">
    <property type="entry name" value="alpha/beta-Hydrolases"/>
    <property type="match status" value="1"/>
</dbReference>
<name>A0AAV8WUS7_9CUCU</name>
<dbReference type="PRINTS" id="PR00821">
    <property type="entry name" value="TAGLIPASE"/>
</dbReference>
<dbReference type="Proteomes" id="UP001162156">
    <property type="component" value="Unassembled WGS sequence"/>
</dbReference>
<reference evidence="6" key="1">
    <citation type="journal article" date="2023" name="Insect Mol. Biol.">
        <title>Genome sequencing provides insights into the evolution of gene families encoding plant cell wall-degrading enzymes in longhorned beetles.</title>
        <authorList>
            <person name="Shin N.R."/>
            <person name="Okamura Y."/>
            <person name="Kirsch R."/>
            <person name="Pauchet Y."/>
        </authorList>
    </citation>
    <scope>NUCLEOTIDE SEQUENCE</scope>
    <source>
        <strain evidence="6">RBIC_L_NR</strain>
    </source>
</reference>
<dbReference type="Gene3D" id="3.40.50.1820">
    <property type="entry name" value="alpha/beta hydrolase"/>
    <property type="match status" value="1"/>
</dbReference>
<keyword evidence="3" id="KW-0964">Secreted</keyword>
<sequence>MFSENELKFTTLPRGFCSNCCPAKVYRDIRFVLYIRANPNKGVGIERFKAGAARRAGVYSNLPTVIFIHGFSEASPGQSGMAVLDGKPISPKKEKYNLILLDWSELGTFPWYGTAVMNVKYVGLRLKQFIEVFNDSDEIPIGNLHIVGFSLGCHIAGIAGKLIRKDLRIPRITGLDPALPEFSIN</sequence>
<dbReference type="InterPro" id="IPR029058">
    <property type="entry name" value="AB_hydrolase_fold"/>
</dbReference>
<gene>
    <name evidence="6" type="ORF">NQ314_017268</name>
</gene>
<dbReference type="GO" id="GO:0017171">
    <property type="term" value="F:serine hydrolase activity"/>
    <property type="evidence" value="ECO:0007669"/>
    <property type="project" value="TreeGrafter"/>
</dbReference>
<evidence type="ECO:0000256" key="3">
    <source>
        <dbReference type="ARBA" id="ARBA00022525"/>
    </source>
</evidence>
<dbReference type="GO" id="GO:0016298">
    <property type="term" value="F:lipase activity"/>
    <property type="evidence" value="ECO:0007669"/>
    <property type="project" value="InterPro"/>
</dbReference>
<evidence type="ECO:0000259" key="5">
    <source>
        <dbReference type="Pfam" id="PF00151"/>
    </source>
</evidence>
<dbReference type="PANTHER" id="PTHR11610">
    <property type="entry name" value="LIPASE"/>
    <property type="match status" value="1"/>
</dbReference>
<dbReference type="GO" id="GO:0005615">
    <property type="term" value="C:extracellular space"/>
    <property type="evidence" value="ECO:0007669"/>
    <property type="project" value="TreeGrafter"/>
</dbReference>
<feature type="domain" description="Lipase" evidence="5">
    <location>
        <begin position="27"/>
        <end position="183"/>
    </location>
</feature>
<accession>A0AAV8WUS7</accession>
<dbReference type="InterPro" id="IPR000734">
    <property type="entry name" value="TAG_lipase"/>
</dbReference>
<comment type="caution">
    <text evidence="6">The sequence shown here is derived from an EMBL/GenBank/DDBJ whole genome shotgun (WGS) entry which is preliminary data.</text>
</comment>
<dbReference type="PANTHER" id="PTHR11610:SF169">
    <property type="entry name" value="GH15759P-RELATED"/>
    <property type="match status" value="1"/>
</dbReference>
<comment type="subcellular location">
    <subcellularLocation>
        <location evidence="1">Secreted</location>
    </subcellularLocation>
</comment>
<organism evidence="6 7">
    <name type="scientific">Rhamnusium bicolor</name>
    <dbReference type="NCBI Taxonomy" id="1586634"/>
    <lineage>
        <taxon>Eukaryota</taxon>
        <taxon>Metazoa</taxon>
        <taxon>Ecdysozoa</taxon>
        <taxon>Arthropoda</taxon>
        <taxon>Hexapoda</taxon>
        <taxon>Insecta</taxon>
        <taxon>Pterygota</taxon>
        <taxon>Neoptera</taxon>
        <taxon>Endopterygota</taxon>
        <taxon>Coleoptera</taxon>
        <taxon>Polyphaga</taxon>
        <taxon>Cucujiformia</taxon>
        <taxon>Chrysomeloidea</taxon>
        <taxon>Cerambycidae</taxon>
        <taxon>Lepturinae</taxon>
        <taxon>Rhagiini</taxon>
        <taxon>Rhamnusium</taxon>
    </lineage>
</organism>
<dbReference type="AlphaFoldDB" id="A0AAV8WUS7"/>
<dbReference type="GO" id="GO:0016042">
    <property type="term" value="P:lipid catabolic process"/>
    <property type="evidence" value="ECO:0007669"/>
    <property type="project" value="TreeGrafter"/>
</dbReference>
<dbReference type="Pfam" id="PF00151">
    <property type="entry name" value="Lipase"/>
    <property type="match status" value="1"/>
</dbReference>
<evidence type="ECO:0000256" key="4">
    <source>
        <dbReference type="RuleBase" id="RU004262"/>
    </source>
</evidence>
<evidence type="ECO:0000313" key="7">
    <source>
        <dbReference type="Proteomes" id="UP001162156"/>
    </source>
</evidence>
<evidence type="ECO:0000256" key="1">
    <source>
        <dbReference type="ARBA" id="ARBA00004613"/>
    </source>
</evidence>
<dbReference type="EMBL" id="JANEYF010004824">
    <property type="protein sequence ID" value="KAJ8929992.1"/>
    <property type="molecule type" value="Genomic_DNA"/>
</dbReference>
<comment type="similarity">
    <text evidence="2 4">Belongs to the AB hydrolase superfamily. Lipase family.</text>
</comment>
<proteinExistence type="inferred from homology"/>
<evidence type="ECO:0000313" key="6">
    <source>
        <dbReference type="EMBL" id="KAJ8929992.1"/>
    </source>
</evidence>
<keyword evidence="7" id="KW-1185">Reference proteome</keyword>
<dbReference type="InterPro" id="IPR013818">
    <property type="entry name" value="Lipase"/>
</dbReference>